<evidence type="ECO:0000256" key="12">
    <source>
        <dbReference type="RuleBase" id="RU003357"/>
    </source>
</evidence>
<feature type="signal peptide" evidence="13">
    <location>
        <begin position="1"/>
        <end position="30"/>
    </location>
</feature>
<keyword evidence="9 11" id="KW-0472">Membrane</keyword>
<dbReference type="GO" id="GO:0009279">
    <property type="term" value="C:cell outer membrane"/>
    <property type="evidence" value="ECO:0007669"/>
    <property type="project" value="UniProtKB-SubCell"/>
</dbReference>
<dbReference type="Pfam" id="PF07715">
    <property type="entry name" value="Plug"/>
    <property type="match status" value="1"/>
</dbReference>
<name>A0A432W4B4_9GAMM</name>
<dbReference type="Gene3D" id="2.40.170.20">
    <property type="entry name" value="TonB-dependent receptor, beta-barrel domain"/>
    <property type="match status" value="1"/>
</dbReference>
<dbReference type="InterPro" id="IPR039426">
    <property type="entry name" value="TonB-dep_rcpt-like"/>
</dbReference>
<evidence type="ECO:0000256" key="5">
    <source>
        <dbReference type="ARBA" id="ARBA00022692"/>
    </source>
</evidence>
<comment type="caution">
    <text evidence="16">The sequence shown here is derived from an EMBL/GenBank/DDBJ whole genome shotgun (WGS) entry which is preliminary data.</text>
</comment>
<feature type="chain" id="PRO_5019464834" description="TonB-dependent receptor" evidence="13">
    <location>
        <begin position="31"/>
        <end position="780"/>
    </location>
</feature>
<feature type="domain" description="TonB-dependent receptor plug" evidence="15">
    <location>
        <begin position="52"/>
        <end position="159"/>
    </location>
</feature>
<dbReference type="PANTHER" id="PTHR32552">
    <property type="entry name" value="FERRICHROME IRON RECEPTOR-RELATED"/>
    <property type="match status" value="1"/>
</dbReference>
<keyword evidence="8 12" id="KW-0798">TonB box</keyword>
<evidence type="ECO:0000313" key="17">
    <source>
        <dbReference type="Proteomes" id="UP000288293"/>
    </source>
</evidence>
<evidence type="ECO:0000259" key="14">
    <source>
        <dbReference type="Pfam" id="PF00593"/>
    </source>
</evidence>
<keyword evidence="2 11" id="KW-0813">Transport</keyword>
<evidence type="ECO:0000256" key="11">
    <source>
        <dbReference type="PROSITE-ProRule" id="PRU01360"/>
    </source>
</evidence>
<organism evidence="16 17">
    <name type="scientific">Aliidiomarina minuta</name>
    <dbReference type="NCBI Taxonomy" id="880057"/>
    <lineage>
        <taxon>Bacteria</taxon>
        <taxon>Pseudomonadati</taxon>
        <taxon>Pseudomonadota</taxon>
        <taxon>Gammaproteobacteria</taxon>
        <taxon>Alteromonadales</taxon>
        <taxon>Idiomarinaceae</taxon>
        <taxon>Aliidiomarina</taxon>
    </lineage>
</organism>
<evidence type="ECO:0000256" key="9">
    <source>
        <dbReference type="ARBA" id="ARBA00023136"/>
    </source>
</evidence>
<evidence type="ECO:0000256" key="10">
    <source>
        <dbReference type="ARBA" id="ARBA00023237"/>
    </source>
</evidence>
<dbReference type="AlphaFoldDB" id="A0A432W4B4"/>
<evidence type="ECO:0000256" key="3">
    <source>
        <dbReference type="ARBA" id="ARBA00022452"/>
    </source>
</evidence>
<evidence type="ECO:0000259" key="15">
    <source>
        <dbReference type="Pfam" id="PF07715"/>
    </source>
</evidence>
<protein>
    <recommendedName>
        <fullName evidence="18">TonB-dependent receptor</fullName>
    </recommendedName>
</protein>
<dbReference type="EMBL" id="PIPL01000002">
    <property type="protein sequence ID" value="RUO24343.1"/>
    <property type="molecule type" value="Genomic_DNA"/>
</dbReference>
<keyword evidence="7" id="KW-0406">Ion transport</keyword>
<evidence type="ECO:0000256" key="1">
    <source>
        <dbReference type="ARBA" id="ARBA00004571"/>
    </source>
</evidence>
<evidence type="ECO:0000256" key="2">
    <source>
        <dbReference type="ARBA" id="ARBA00022448"/>
    </source>
</evidence>
<evidence type="ECO:0000256" key="8">
    <source>
        <dbReference type="ARBA" id="ARBA00023077"/>
    </source>
</evidence>
<dbReference type="InterPro" id="IPR036942">
    <property type="entry name" value="Beta-barrel_TonB_sf"/>
</dbReference>
<evidence type="ECO:0008006" key="18">
    <source>
        <dbReference type="Google" id="ProtNLM"/>
    </source>
</evidence>
<dbReference type="GO" id="GO:0006826">
    <property type="term" value="P:iron ion transport"/>
    <property type="evidence" value="ECO:0007669"/>
    <property type="project" value="UniProtKB-KW"/>
</dbReference>
<sequence>MKQSENKSVAMFSLVSIAVSYALYNSVAVADDATADVERIIVTAQRTEQSLLEIPDAISVVGGDELDLLNVATMFDLSDQVPGLVVSSVQGYRPSITIRGVGNEIPDNAGTKPAVAYHIDGVFMANDYALWADLVDIERIEVQRGPDGTIYGNSSTGGAVNVVTRRPDTFASSGFADFTVGQYNTKNLRSSLNLPLSDEMAIRLSASHRQHDGFTQNLALPHDTRLDDKNDTTMRAQLLWQPSERLEVMAQYMQFSSDTNGPALKGNYDIISDDPRVVYQDTFQYYKLDNDLLTLHLTYDLGWARLKGILSKQDYDMRRRLDMDRSSLTANDPAPFPLADGEIPTDLGQVPIPEYVSNLRQEDTSYTAEMNLISADSESSLRWVLGAFYLDTEIFSNTRNFYDADRDGEPLSEVVAGPNVFANNPDIDFINSDYRNFESYSVFGQIAYDLTERVTLTTGLRYTENTFSDERCSLNCVPDRSPITSTPSDKTDNVTGKVALDYMLSNRSMLYGSVATGVKPAGSNSSTDTRFFPEVFDQETVTAYEIGSKNQLLENRWRLNLAAFYYDYEDYLFESSGIGRFNSGASNIPEAEVYGFEVESVMRLADNWTLNSNLTWMDSEVKRGRDAIDRAEAENASVGLILAGASEEEINAAREATAIDLTGNKLAKIPDFVANIRLTHDYPLANGASLRSTLGYNYRGDYYARVFNSEERDLVESYSLVNFNMGYFAASGDWSVELNVQNLFDNDAIASLHTDTFGIGITSAQYLAPRRATLTARYHF</sequence>
<evidence type="ECO:0000256" key="13">
    <source>
        <dbReference type="SAM" id="SignalP"/>
    </source>
</evidence>
<keyword evidence="17" id="KW-1185">Reference proteome</keyword>
<dbReference type="PROSITE" id="PS52016">
    <property type="entry name" value="TONB_DEPENDENT_REC_3"/>
    <property type="match status" value="1"/>
</dbReference>
<keyword evidence="10 11" id="KW-0998">Cell outer membrane</keyword>
<comment type="similarity">
    <text evidence="11 12">Belongs to the TonB-dependent receptor family.</text>
</comment>
<dbReference type="OrthoDB" id="127311at2"/>
<keyword evidence="3 11" id="KW-1134">Transmembrane beta strand</keyword>
<dbReference type="InterPro" id="IPR000531">
    <property type="entry name" value="Beta-barrel_TonB"/>
</dbReference>
<evidence type="ECO:0000256" key="7">
    <source>
        <dbReference type="ARBA" id="ARBA00023065"/>
    </source>
</evidence>
<keyword evidence="4" id="KW-0410">Iron transport</keyword>
<keyword evidence="5 11" id="KW-0812">Transmembrane</keyword>
<evidence type="ECO:0000313" key="16">
    <source>
        <dbReference type="EMBL" id="RUO24343.1"/>
    </source>
</evidence>
<dbReference type="Proteomes" id="UP000288293">
    <property type="component" value="Unassembled WGS sequence"/>
</dbReference>
<feature type="domain" description="TonB-dependent receptor-like beta-barrel" evidence="14">
    <location>
        <begin position="255"/>
        <end position="743"/>
    </location>
</feature>
<evidence type="ECO:0000256" key="6">
    <source>
        <dbReference type="ARBA" id="ARBA00023004"/>
    </source>
</evidence>
<dbReference type="CDD" id="cd01347">
    <property type="entry name" value="ligand_gated_channel"/>
    <property type="match status" value="1"/>
</dbReference>
<dbReference type="RefSeq" id="WP_126804046.1">
    <property type="nucleotide sequence ID" value="NZ_PIPL01000002.1"/>
</dbReference>
<keyword evidence="13" id="KW-0732">Signal</keyword>
<dbReference type="Pfam" id="PF00593">
    <property type="entry name" value="TonB_dep_Rec_b-barrel"/>
    <property type="match status" value="1"/>
</dbReference>
<gene>
    <name evidence="16" type="ORF">CWE09_10735</name>
</gene>
<comment type="subcellular location">
    <subcellularLocation>
        <location evidence="1 11">Cell outer membrane</location>
        <topology evidence="1 11">Multi-pass membrane protein</topology>
    </subcellularLocation>
</comment>
<evidence type="ECO:0000256" key="4">
    <source>
        <dbReference type="ARBA" id="ARBA00022496"/>
    </source>
</evidence>
<proteinExistence type="inferred from homology"/>
<accession>A0A432W4B4</accession>
<dbReference type="InterPro" id="IPR012910">
    <property type="entry name" value="Plug_dom"/>
</dbReference>
<dbReference type="PANTHER" id="PTHR32552:SF81">
    <property type="entry name" value="TONB-DEPENDENT OUTER MEMBRANE RECEPTOR"/>
    <property type="match status" value="1"/>
</dbReference>
<reference evidence="16 17" key="1">
    <citation type="journal article" date="2011" name="Front. Microbiol.">
        <title>Genomic signatures of strain selection and enhancement in Bacillus atrophaeus var. globigii, a historical biowarfare simulant.</title>
        <authorList>
            <person name="Gibbons H.S."/>
            <person name="Broomall S.M."/>
            <person name="McNew L.A."/>
            <person name="Daligault H."/>
            <person name="Chapman C."/>
            <person name="Bruce D."/>
            <person name="Karavis M."/>
            <person name="Krepps M."/>
            <person name="McGregor P.A."/>
            <person name="Hong C."/>
            <person name="Park K.H."/>
            <person name="Akmal A."/>
            <person name="Feldman A."/>
            <person name="Lin J.S."/>
            <person name="Chang W.E."/>
            <person name="Higgs B.W."/>
            <person name="Demirev P."/>
            <person name="Lindquist J."/>
            <person name="Liem A."/>
            <person name="Fochler E."/>
            <person name="Read T.D."/>
            <person name="Tapia R."/>
            <person name="Johnson S."/>
            <person name="Bishop-Lilly K.A."/>
            <person name="Detter C."/>
            <person name="Han C."/>
            <person name="Sozhamannan S."/>
            <person name="Rosenzweig C.N."/>
            <person name="Skowronski E.W."/>
        </authorList>
    </citation>
    <scope>NUCLEOTIDE SEQUENCE [LARGE SCALE GENOMIC DNA]</scope>
    <source>
        <strain evidence="16 17">MLST1</strain>
    </source>
</reference>
<keyword evidence="6" id="KW-0408">Iron</keyword>
<dbReference type="SUPFAM" id="SSF56935">
    <property type="entry name" value="Porins"/>
    <property type="match status" value="1"/>
</dbReference>